<dbReference type="KEGG" id="xla:121395599"/>
<feature type="compositionally biased region" description="Basic residues" evidence="5">
    <location>
        <begin position="376"/>
        <end position="388"/>
    </location>
</feature>
<gene>
    <name evidence="9" type="primary">LOC121395599</name>
</gene>
<dbReference type="SUPFAM" id="SSF56672">
    <property type="entry name" value="DNA/RNA polymerases"/>
    <property type="match status" value="1"/>
</dbReference>
<keyword evidence="8" id="KW-1185">Reference proteome</keyword>
<dbReference type="PANTHER" id="PTHR33066">
    <property type="entry name" value="INTEGRASE_SAM-LIKE_N DOMAIN-CONTAINING PROTEIN"/>
    <property type="match status" value="1"/>
</dbReference>
<dbReference type="InterPro" id="IPR043502">
    <property type="entry name" value="DNA/RNA_pol_sf"/>
</dbReference>
<dbReference type="Gene3D" id="1.10.150.130">
    <property type="match status" value="1"/>
</dbReference>
<dbReference type="GeneID" id="121395599"/>
<dbReference type="SUPFAM" id="SSF47823">
    <property type="entry name" value="lambda integrase-like, N-terminal domain"/>
    <property type="match status" value="1"/>
</dbReference>
<dbReference type="GO" id="GO:0015074">
    <property type="term" value="P:DNA integration"/>
    <property type="evidence" value="ECO:0007669"/>
    <property type="project" value="InterPro"/>
</dbReference>
<evidence type="ECO:0000256" key="3">
    <source>
        <dbReference type="ARBA" id="ARBA00023125"/>
    </source>
</evidence>
<evidence type="ECO:0000256" key="1">
    <source>
        <dbReference type="ARBA" id="ARBA00010879"/>
    </source>
</evidence>
<evidence type="ECO:0000256" key="2">
    <source>
        <dbReference type="ARBA" id="ARBA00012180"/>
    </source>
</evidence>
<dbReference type="Gene3D" id="1.10.443.10">
    <property type="entry name" value="Intergrase catalytic core"/>
    <property type="match status" value="1"/>
</dbReference>
<accession>A0A8J1L8U5</accession>
<evidence type="ECO:0000313" key="8">
    <source>
        <dbReference type="Proteomes" id="UP000186698"/>
    </source>
</evidence>
<evidence type="ECO:0000259" key="6">
    <source>
        <dbReference type="PROSITE" id="PS50878"/>
    </source>
</evidence>
<dbReference type="Gene3D" id="3.30.70.270">
    <property type="match status" value="1"/>
</dbReference>
<name>A0A8J1L8U5_XENLA</name>
<dbReference type="Pfam" id="PF00078">
    <property type="entry name" value="RVT_1"/>
    <property type="match status" value="1"/>
</dbReference>
<evidence type="ECO:0000256" key="5">
    <source>
        <dbReference type="SAM" id="MobiDB-lite"/>
    </source>
</evidence>
<feature type="compositionally biased region" description="Polar residues" evidence="5">
    <location>
        <begin position="288"/>
        <end position="306"/>
    </location>
</feature>
<dbReference type="PROSITE" id="PS51898">
    <property type="entry name" value="TYR_RECOMBINASE"/>
    <property type="match status" value="1"/>
</dbReference>
<dbReference type="InterPro" id="IPR002104">
    <property type="entry name" value="Integrase_catalytic"/>
</dbReference>
<comment type="similarity">
    <text evidence="1">Belongs to the beta type-B retroviral polymerase family. HERV class-II K(HML-2) pol subfamily.</text>
</comment>
<feature type="domain" description="Tyr recombinase" evidence="7">
    <location>
        <begin position="675"/>
        <end position="901"/>
    </location>
</feature>
<keyword evidence="4" id="KW-0233">DNA recombination</keyword>
<protein>
    <recommendedName>
        <fullName evidence="2">ribonuclease H</fullName>
        <ecNumber evidence="2">3.1.26.4</ecNumber>
    </recommendedName>
</protein>
<evidence type="ECO:0000256" key="4">
    <source>
        <dbReference type="ARBA" id="ARBA00023172"/>
    </source>
</evidence>
<dbReference type="InterPro" id="IPR000477">
    <property type="entry name" value="RT_dom"/>
</dbReference>
<feature type="compositionally biased region" description="Low complexity" evidence="5">
    <location>
        <begin position="395"/>
        <end position="404"/>
    </location>
</feature>
<feature type="region of interest" description="Disordered" evidence="5">
    <location>
        <begin position="245"/>
        <end position="334"/>
    </location>
</feature>
<dbReference type="PANTHER" id="PTHR33066:SF2">
    <property type="entry name" value="FILAGGRIN-2-LIKE"/>
    <property type="match status" value="1"/>
</dbReference>
<evidence type="ECO:0000259" key="7">
    <source>
        <dbReference type="PROSITE" id="PS51898"/>
    </source>
</evidence>
<dbReference type="InterPro" id="IPR013762">
    <property type="entry name" value="Integrase-like_cat_sf"/>
</dbReference>
<dbReference type="EC" id="3.1.26.4" evidence="2"/>
<dbReference type="PROSITE" id="PS50878">
    <property type="entry name" value="RT_POL"/>
    <property type="match status" value="1"/>
</dbReference>
<dbReference type="Proteomes" id="UP000186698">
    <property type="component" value="Chromosome 7L"/>
</dbReference>
<dbReference type="CDD" id="cd03714">
    <property type="entry name" value="RT_DIRS1"/>
    <property type="match status" value="1"/>
</dbReference>
<dbReference type="InterPro" id="IPR043128">
    <property type="entry name" value="Rev_trsase/Diguanyl_cyclase"/>
</dbReference>
<reference evidence="9" key="1">
    <citation type="submission" date="2025-08" db="UniProtKB">
        <authorList>
            <consortium name="RefSeq"/>
        </authorList>
    </citation>
    <scope>IDENTIFICATION</scope>
    <source>
        <strain evidence="9">J_2021</strain>
        <tissue evidence="9">Erythrocytes</tissue>
    </source>
</reference>
<dbReference type="OrthoDB" id="8954815at2759"/>
<keyword evidence="3" id="KW-0238">DNA-binding</keyword>
<dbReference type="GO" id="GO:0004523">
    <property type="term" value="F:RNA-DNA hybrid ribonuclease activity"/>
    <property type="evidence" value="ECO:0007669"/>
    <property type="project" value="UniProtKB-EC"/>
</dbReference>
<organism evidence="8 9">
    <name type="scientific">Xenopus laevis</name>
    <name type="common">African clawed frog</name>
    <dbReference type="NCBI Taxonomy" id="8355"/>
    <lineage>
        <taxon>Eukaryota</taxon>
        <taxon>Metazoa</taxon>
        <taxon>Chordata</taxon>
        <taxon>Craniata</taxon>
        <taxon>Vertebrata</taxon>
        <taxon>Euteleostomi</taxon>
        <taxon>Amphibia</taxon>
        <taxon>Batrachia</taxon>
        <taxon>Anura</taxon>
        <taxon>Pipoidea</taxon>
        <taxon>Pipidae</taxon>
        <taxon>Xenopodinae</taxon>
        <taxon>Xenopus</taxon>
        <taxon>Xenopus</taxon>
    </lineage>
</organism>
<dbReference type="RefSeq" id="XP_041425389.1">
    <property type="nucleotide sequence ID" value="XM_041569455.1"/>
</dbReference>
<feature type="compositionally biased region" description="Basic residues" evidence="5">
    <location>
        <begin position="414"/>
        <end position="426"/>
    </location>
</feature>
<dbReference type="Gene3D" id="3.10.10.10">
    <property type="entry name" value="HIV Type 1 Reverse Transcriptase, subunit A, domain 1"/>
    <property type="match status" value="1"/>
</dbReference>
<dbReference type="InterPro" id="IPR011010">
    <property type="entry name" value="DNA_brk_join_enz"/>
</dbReference>
<dbReference type="SUPFAM" id="SSF56349">
    <property type="entry name" value="DNA breaking-rejoining enzymes"/>
    <property type="match status" value="1"/>
</dbReference>
<evidence type="ECO:0000313" key="9">
    <source>
        <dbReference type="RefSeq" id="XP_041425389.1"/>
    </source>
</evidence>
<dbReference type="InterPro" id="IPR010998">
    <property type="entry name" value="Integrase_recombinase_N"/>
</dbReference>
<proteinExistence type="inferred from homology"/>
<dbReference type="AlphaFoldDB" id="A0A8J1L8U5"/>
<sequence>MSRIPTSPTKAQAFLDCINKMAQSGVIVPVPPSETFSGFYSNLFLVPKKDGSFRPVLDLKFLNKYIRSVRFKMETLRSVIRGMESREFLMSLDIKDAYLHVPIWPPHHRFLRFAFKNRHFQFVALPFGLTSAPRVFTKLMAVTAAALRLQGISVTPYLDDLLLKASTAERSEEDLRRAIVLLQEFGWTINWKKSNLVPSHQMTFLGLEFNTLTQRVFLPLDKQEKIRSLSKLLLHSVSYCSSGHESPGIHGVHHRGGTLCSTSPTPPSSQHSSCLEGRISPSEDDSPTLHQAVSSVVAQAEQSFQGSILGHTGLDGSHDRRQSPGVGSNIQLPVRTRSVVSRGVQTLYQHPRTPRCKVGAPSLVLSSPGQSDKSPKRQLHHSRIHKPSGRNPQQSSASGSSANSKLGRIQCGKAVRHSHPGSRQHQGRLPQPQSPGPRGMGASPGSLCGSRSSLGASANRPDGLQEQPQSQHFLRPLPGSSRCRSRRHDTTLAVRPGLHLPASSHVTAGAKEDQVVPCHSHCHSSILAQKNVVLGSPGHVHSTARSLSPQARSAPPGSHLPPQPGPLRFDGLAIEAAIWQRQSRKPTSSKAYHRVWRNYWNWCNDTAIPISSPFSFTDCNIPRVLSFLQRGLQLGLKLSSLKVQVSALSVLFQHRLALDDSVRTFLQGVAHISPPFRPPVPGWDLNTVLDALLDPPFEPLGTVSEQWLTWKVVFLVAISSTRRVSELGALSCDPAFLVFHKDKAVLRTLPSFLPKVVSSFHINQEIVLPSLCPDPKNDKERRLHGLDVVRALRWYIQRSKDFRLSQNLFVLPSGARRGLAASKASIARWLRETIRQAYLAKGKSPPEGVRAHSTRSVGASWAWRNSASLDQICRAATWSSVHTFTKFYKIDTFSSAEAAFGRKVLHSVVQ</sequence>
<dbReference type="GO" id="GO:0006310">
    <property type="term" value="P:DNA recombination"/>
    <property type="evidence" value="ECO:0007669"/>
    <property type="project" value="UniProtKB-KW"/>
</dbReference>
<feature type="domain" description="Reverse transcriptase" evidence="6">
    <location>
        <begin position="27"/>
        <end position="209"/>
    </location>
</feature>
<feature type="region of interest" description="Disordered" evidence="5">
    <location>
        <begin position="347"/>
        <end position="487"/>
    </location>
</feature>
<dbReference type="GO" id="GO:0003677">
    <property type="term" value="F:DNA binding"/>
    <property type="evidence" value="ECO:0007669"/>
    <property type="project" value="UniProtKB-KW"/>
</dbReference>
<feature type="region of interest" description="Disordered" evidence="5">
    <location>
        <begin position="537"/>
        <end position="565"/>
    </location>
</feature>